<gene>
    <name evidence="1" type="ORF">HanXRQr2_Chr04g0151211</name>
</gene>
<dbReference type="Gramene" id="mRNA:HanXRQr2_Chr04g0151211">
    <property type="protein sequence ID" value="CDS:HanXRQr2_Chr04g0151211.1"/>
    <property type="gene ID" value="HanXRQr2_Chr04g0151211"/>
</dbReference>
<proteinExistence type="predicted"/>
<reference evidence="1" key="2">
    <citation type="submission" date="2020-06" db="EMBL/GenBank/DDBJ databases">
        <title>Helianthus annuus Genome sequencing and assembly Release 2.</title>
        <authorList>
            <person name="Gouzy J."/>
            <person name="Langlade N."/>
            <person name="Munos S."/>
        </authorList>
    </citation>
    <scope>NUCLEOTIDE SEQUENCE</scope>
    <source>
        <tissue evidence="1">Leaves</tissue>
    </source>
</reference>
<dbReference type="Proteomes" id="UP000215914">
    <property type="component" value="Unassembled WGS sequence"/>
</dbReference>
<comment type="caution">
    <text evidence="1">The sequence shown here is derived from an EMBL/GenBank/DDBJ whole genome shotgun (WGS) entry which is preliminary data.</text>
</comment>
<accession>A0A9K3J5U1</accession>
<dbReference type="AlphaFoldDB" id="A0A9K3J5U1"/>
<reference evidence="1" key="1">
    <citation type="journal article" date="2017" name="Nature">
        <title>The sunflower genome provides insights into oil metabolism, flowering and Asterid evolution.</title>
        <authorList>
            <person name="Badouin H."/>
            <person name="Gouzy J."/>
            <person name="Grassa C.J."/>
            <person name="Murat F."/>
            <person name="Staton S.E."/>
            <person name="Cottret L."/>
            <person name="Lelandais-Briere C."/>
            <person name="Owens G.L."/>
            <person name="Carrere S."/>
            <person name="Mayjonade B."/>
            <person name="Legrand L."/>
            <person name="Gill N."/>
            <person name="Kane N.C."/>
            <person name="Bowers J.E."/>
            <person name="Hubner S."/>
            <person name="Bellec A."/>
            <person name="Berard A."/>
            <person name="Berges H."/>
            <person name="Blanchet N."/>
            <person name="Boniface M.C."/>
            <person name="Brunel D."/>
            <person name="Catrice O."/>
            <person name="Chaidir N."/>
            <person name="Claudel C."/>
            <person name="Donnadieu C."/>
            <person name="Faraut T."/>
            <person name="Fievet G."/>
            <person name="Helmstetter N."/>
            <person name="King M."/>
            <person name="Knapp S.J."/>
            <person name="Lai Z."/>
            <person name="Le Paslier M.C."/>
            <person name="Lippi Y."/>
            <person name="Lorenzon L."/>
            <person name="Mandel J.R."/>
            <person name="Marage G."/>
            <person name="Marchand G."/>
            <person name="Marquand E."/>
            <person name="Bret-Mestries E."/>
            <person name="Morien E."/>
            <person name="Nambeesan S."/>
            <person name="Nguyen T."/>
            <person name="Pegot-Espagnet P."/>
            <person name="Pouilly N."/>
            <person name="Raftis F."/>
            <person name="Sallet E."/>
            <person name="Schiex T."/>
            <person name="Thomas J."/>
            <person name="Vandecasteele C."/>
            <person name="Vares D."/>
            <person name="Vear F."/>
            <person name="Vautrin S."/>
            <person name="Crespi M."/>
            <person name="Mangin B."/>
            <person name="Burke J.M."/>
            <person name="Salse J."/>
            <person name="Munos S."/>
            <person name="Vincourt P."/>
            <person name="Rieseberg L.H."/>
            <person name="Langlade N.B."/>
        </authorList>
    </citation>
    <scope>NUCLEOTIDE SEQUENCE</scope>
    <source>
        <tissue evidence="1">Leaves</tissue>
    </source>
</reference>
<protein>
    <submittedName>
        <fullName evidence="1">Uncharacterized protein</fullName>
    </submittedName>
</protein>
<dbReference type="EMBL" id="MNCJ02000319">
    <property type="protein sequence ID" value="KAF5808936.1"/>
    <property type="molecule type" value="Genomic_DNA"/>
</dbReference>
<organism evidence="1 2">
    <name type="scientific">Helianthus annuus</name>
    <name type="common">Common sunflower</name>
    <dbReference type="NCBI Taxonomy" id="4232"/>
    <lineage>
        <taxon>Eukaryota</taxon>
        <taxon>Viridiplantae</taxon>
        <taxon>Streptophyta</taxon>
        <taxon>Embryophyta</taxon>
        <taxon>Tracheophyta</taxon>
        <taxon>Spermatophyta</taxon>
        <taxon>Magnoliopsida</taxon>
        <taxon>eudicotyledons</taxon>
        <taxon>Gunneridae</taxon>
        <taxon>Pentapetalae</taxon>
        <taxon>asterids</taxon>
        <taxon>campanulids</taxon>
        <taxon>Asterales</taxon>
        <taxon>Asteraceae</taxon>
        <taxon>Asteroideae</taxon>
        <taxon>Heliantheae alliance</taxon>
        <taxon>Heliantheae</taxon>
        <taxon>Helianthus</taxon>
    </lineage>
</organism>
<name>A0A9K3J5U1_HELAN</name>
<keyword evidence="2" id="KW-1185">Reference proteome</keyword>
<sequence>MACLYGGVKLRGGGMAVVVTGEGCSSGGFRIFNLCSGGSEYFDILRERESM</sequence>
<evidence type="ECO:0000313" key="1">
    <source>
        <dbReference type="EMBL" id="KAF5808936.1"/>
    </source>
</evidence>
<evidence type="ECO:0000313" key="2">
    <source>
        <dbReference type="Proteomes" id="UP000215914"/>
    </source>
</evidence>